<evidence type="ECO:0000256" key="9">
    <source>
        <dbReference type="ARBA" id="ARBA00023212"/>
    </source>
</evidence>
<dbReference type="InterPro" id="IPR011990">
    <property type="entry name" value="TPR-like_helical_dom_sf"/>
</dbReference>
<dbReference type="SMART" id="SM00028">
    <property type="entry name" value="TPR"/>
    <property type="match status" value="9"/>
</dbReference>
<evidence type="ECO:0000256" key="2">
    <source>
        <dbReference type="ARBA" id="ARBA00009622"/>
    </source>
</evidence>
<dbReference type="EMBL" id="CP043494">
    <property type="protein sequence ID" value="WNG52743.1"/>
    <property type="molecule type" value="Genomic_DNA"/>
</dbReference>
<evidence type="ECO:0000256" key="3">
    <source>
        <dbReference type="ARBA" id="ARBA00022490"/>
    </source>
</evidence>
<evidence type="ECO:0000313" key="13">
    <source>
        <dbReference type="EMBL" id="WNG52743.1"/>
    </source>
</evidence>
<keyword evidence="11" id="KW-0732">Signal</keyword>
<evidence type="ECO:0000256" key="1">
    <source>
        <dbReference type="ARBA" id="ARBA00004245"/>
    </source>
</evidence>
<evidence type="ECO:0000256" key="7">
    <source>
        <dbReference type="ARBA" id="ARBA00023054"/>
    </source>
</evidence>
<feature type="repeat" description="TPR" evidence="10">
    <location>
        <begin position="333"/>
        <end position="366"/>
    </location>
</feature>
<dbReference type="PROSITE" id="PS50005">
    <property type="entry name" value="TPR"/>
    <property type="match status" value="5"/>
</dbReference>
<evidence type="ECO:0000256" key="11">
    <source>
        <dbReference type="SAM" id="SignalP"/>
    </source>
</evidence>
<dbReference type="Pfam" id="PF12770">
    <property type="entry name" value="CHAT"/>
    <property type="match status" value="1"/>
</dbReference>
<dbReference type="InterPro" id="IPR002151">
    <property type="entry name" value="Kinesin_light"/>
</dbReference>
<evidence type="ECO:0000256" key="10">
    <source>
        <dbReference type="PROSITE-ProRule" id="PRU00339"/>
    </source>
</evidence>
<dbReference type="Gene3D" id="1.25.40.10">
    <property type="entry name" value="Tetratricopeptide repeat domain"/>
    <property type="match status" value="4"/>
</dbReference>
<name>A0ABY9XBK0_9BACT</name>
<keyword evidence="3" id="KW-0963">Cytoplasm</keyword>
<feature type="signal peptide" evidence="11">
    <location>
        <begin position="1"/>
        <end position="24"/>
    </location>
</feature>
<reference evidence="13 14" key="1">
    <citation type="submission" date="2019-08" db="EMBL/GenBank/DDBJ databases">
        <title>Archangium and Cystobacter genomes.</title>
        <authorList>
            <person name="Chen I.-C.K."/>
            <person name="Wielgoss S."/>
        </authorList>
    </citation>
    <scope>NUCLEOTIDE SEQUENCE [LARGE SCALE GENOMIC DNA]</scope>
    <source>
        <strain evidence="13 14">Cbm 6</strain>
    </source>
</reference>
<feature type="repeat" description="TPR" evidence="10">
    <location>
        <begin position="123"/>
        <end position="156"/>
    </location>
</feature>
<dbReference type="PROSITE" id="PS01160">
    <property type="entry name" value="KINESIN_LIGHT"/>
    <property type="match status" value="1"/>
</dbReference>
<keyword evidence="5" id="KW-0677">Repeat</keyword>
<dbReference type="Pfam" id="PF13424">
    <property type="entry name" value="TPR_12"/>
    <property type="match status" value="5"/>
</dbReference>
<dbReference type="Proteomes" id="UP001611383">
    <property type="component" value="Chromosome"/>
</dbReference>
<evidence type="ECO:0000256" key="6">
    <source>
        <dbReference type="ARBA" id="ARBA00022803"/>
    </source>
</evidence>
<keyword evidence="4" id="KW-0493">Microtubule</keyword>
<keyword evidence="14" id="KW-1185">Reference proteome</keyword>
<evidence type="ECO:0000256" key="4">
    <source>
        <dbReference type="ARBA" id="ARBA00022701"/>
    </source>
</evidence>
<protein>
    <submittedName>
        <fullName evidence="13">Tetratricopeptide repeat protein</fullName>
    </submittedName>
</protein>
<dbReference type="InterPro" id="IPR019734">
    <property type="entry name" value="TPR_rpt"/>
</dbReference>
<dbReference type="InterPro" id="IPR015792">
    <property type="entry name" value="Kinesin_light_repeat"/>
</dbReference>
<comment type="similarity">
    <text evidence="2">Belongs to the kinesin light chain family.</text>
</comment>
<dbReference type="PANTHER" id="PTHR45783">
    <property type="entry name" value="KINESIN LIGHT CHAIN"/>
    <property type="match status" value="1"/>
</dbReference>
<sequence length="1030" mass="112617">MTRPRQNWHALATALLVLGCVACATVKNAPTDPRLEEAQQAFDEGKRLLDAGRYAEAEPSARRALELREAVLGGAHPEVAKCLSLLGLLEDAGHQDLVRAEKLHQRALAIYEATLGEDHPDVASSLNNLASLYFDQGRYEQAEPLLQRALAIHEATLGENHPRLADVLLNLAAVYVQQGHYTRAEPPLRRALAIREMEPGKRYSSDPDALITLASLYEIQGHYTQAEPLYQRALEIREAAFGENHPDVADSLTNLADLSLRQGAYARARAWYERAFAIREAVLGKTHPKVASSLHSLAVLLMEQRQFKEAEPLLLRALAIQEATLGGHHTDVAISLHNLATLYSVQGDYARAEPLYERALTIKQAALGSAHPDVAELHHELATLYKEKGAHAKAEQLYERALTIQEVALGREHPRVAQVLYDLAALRLAQDHLAEALPLLERAFSISEAHLRQEEYGFSEARLTNVLRLLRSDEDRLYALARAHPDNARVRQLALSAALLRKGRSVEEVAETSRIVYRGLGQADRETFERLRALRTRIAELSLAGPGTLKPDDHQRNIKKLTDQSDALEADLARRSAPLRALFSLPLPEQLVARVVATLPSDGVLIEFVAYQDKPLVFEPGAPPSRRQGELCYLALLLFADGRTHAVALGPAATIDRAALRLHDALAGNYVHYQSSARALHALVFRPLVPLLGKARRIFLSPDGQLALVPFDALHDGRQFLIDGFDITYLTSGKELFPHHEGITPARSVVVLADPDFDSAPATSLLSAGTAPEPAERSASLERLFSTLRANRVGSPWSPLPGTRREAEAIHRMLPHAQMLMGRAATKDALLKLTTPGVLHIATHGFFMGRAEAPAATRAVVNFGEVCEPDPSQLPADPLLRSGLVLAGAHASGSGSGAYRCEDSLVTALELAGLDLWGTQLVVLSACETGRGEVELGQGVYGLRRALVVAGAQTLVTSLWKVDDPVTGQLMENYYRNLLAGQGRAEALRSAMRVLRQKQPHPYYWAPFIAIGQDTPLQGLGPPSEPRPSP</sequence>
<keyword evidence="6 10" id="KW-0802">TPR repeat</keyword>
<keyword evidence="8" id="KW-0505">Motor protein</keyword>
<evidence type="ECO:0000256" key="5">
    <source>
        <dbReference type="ARBA" id="ARBA00022737"/>
    </source>
</evidence>
<organism evidence="13 14">
    <name type="scientific">Archangium minus</name>
    <dbReference type="NCBI Taxonomy" id="83450"/>
    <lineage>
        <taxon>Bacteria</taxon>
        <taxon>Pseudomonadati</taxon>
        <taxon>Myxococcota</taxon>
        <taxon>Myxococcia</taxon>
        <taxon>Myxococcales</taxon>
        <taxon>Cystobacterineae</taxon>
        <taxon>Archangiaceae</taxon>
        <taxon>Archangium</taxon>
    </lineage>
</organism>
<dbReference type="PANTHER" id="PTHR45783:SF3">
    <property type="entry name" value="KINESIN LIGHT CHAIN"/>
    <property type="match status" value="1"/>
</dbReference>
<feature type="repeat" description="TPR" evidence="10">
    <location>
        <begin position="207"/>
        <end position="240"/>
    </location>
</feature>
<keyword evidence="9" id="KW-0206">Cytoskeleton</keyword>
<dbReference type="SUPFAM" id="SSF48452">
    <property type="entry name" value="TPR-like"/>
    <property type="match status" value="2"/>
</dbReference>
<comment type="subcellular location">
    <subcellularLocation>
        <location evidence="1">Cytoplasm</location>
        <location evidence="1">Cytoskeleton</location>
    </subcellularLocation>
</comment>
<evidence type="ECO:0000259" key="12">
    <source>
        <dbReference type="Pfam" id="PF12770"/>
    </source>
</evidence>
<keyword evidence="7" id="KW-0175">Coiled coil</keyword>
<feature type="chain" id="PRO_5047470950" evidence="11">
    <location>
        <begin position="25"/>
        <end position="1030"/>
    </location>
</feature>
<dbReference type="PRINTS" id="PR00381">
    <property type="entry name" value="KINESINLIGHT"/>
</dbReference>
<accession>A0ABY9XBK0</accession>
<evidence type="ECO:0000313" key="14">
    <source>
        <dbReference type="Proteomes" id="UP001611383"/>
    </source>
</evidence>
<feature type="domain" description="CHAT" evidence="12">
    <location>
        <begin position="675"/>
        <end position="1013"/>
    </location>
</feature>
<feature type="repeat" description="TPR" evidence="10">
    <location>
        <begin position="375"/>
        <end position="408"/>
    </location>
</feature>
<proteinExistence type="inferred from homology"/>
<dbReference type="PROSITE" id="PS51257">
    <property type="entry name" value="PROKAR_LIPOPROTEIN"/>
    <property type="match status" value="1"/>
</dbReference>
<gene>
    <name evidence="13" type="ORF">F0U60_34160</name>
</gene>
<feature type="repeat" description="TPR" evidence="10">
    <location>
        <begin position="165"/>
        <end position="198"/>
    </location>
</feature>
<evidence type="ECO:0000256" key="8">
    <source>
        <dbReference type="ARBA" id="ARBA00023175"/>
    </source>
</evidence>
<dbReference type="InterPro" id="IPR024983">
    <property type="entry name" value="CHAT_dom"/>
</dbReference>